<evidence type="ECO:0000259" key="2">
    <source>
        <dbReference type="PROSITE" id="PS51352"/>
    </source>
</evidence>
<dbReference type="AlphaFoldDB" id="W6MET8"/>
<dbReference type="InterPro" id="IPR013766">
    <property type="entry name" value="Thioredoxin_domain"/>
</dbReference>
<dbReference type="SUPFAM" id="SSF52833">
    <property type="entry name" value="Thioredoxin-like"/>
    <property type="match status" value="1"/>
</dbReference>
<reference evidence="4" key="1">
    <citation type="submission" date="2013-06" db="EMBL/GenBank/DDBJ databases">
        <authorList>
            <person name="Groh K."/>
        </authorList>
    </citation>
    <scope>NUCLEOTIDE SEQUENCE</scope>
    <source>
        <tissue evidence="4">Antennules</tissue>
    </source>
</reference>
<dbReference type="PROSITE" id="PS51352">
    <property type="entry name" value="THIOREDOXIN_2"/>
    <property type="match status" value="1"/>
</dbReference>
<dbReference type="InterPro" id="IPR036249">
    <property type="entry name" value="Thioredoxin-like_sf"/>
</dbReference>
<dbReference type="InterPro" id="IPR010400">
    <property type="entry name" value="PITH_dom"/>
</dbReference>
<keyword evidence="1" id="KW-1015">Disulfide bond</keyword>
<dbReference type="InterPro" id="IPR008979">
    <property type="entry name" value="Galactose-bd-like_sf"/>
</dbReference>
<dbReference type="Gene3D" id="3.40.30.10">
    <property type="entry name" value="Glutaredoxin"/>
    <property type="match status" value="1"/>
</dbReference>
<dbReference type="GO" id="GO:0005737">
    <property type="term" value="C:cytoplasm"/>
    <property type="evidence" value="ECO:0007669"/>
    <property type="project" value="UniProtKB-ARBA"/>
</dbReference>
<dbReference type="PANTHER" id="PTHR46115">
    <property type="entry name" value="THIOREDOXIN-LIKE PROTEIN 1"/>
    <property type="match status" value="1"/>
</dbReference>
<accession>W6MET8</accession>
<dbReference type="CDD" id="cd02947">
    <property type="entry name" value="TRX_family"/>
    <property type="match status" value="1"/>
</dbReference>
<dbReference type="PROSITE" id="PS51532">
    <property type="entry name" value="PITH"/>
    <property type="match status" value="1"/>
</dbReference>
<feature type="domain" description="Thioredoxin" evidence="2">
    <location>
        <begin position="32"/>
        <end position="145"/>
    </location>
</feature>
<dbReference type="SUPFAM" id="SSF49785">
    <property type="entry name" value="Galactose-binding domain-like"/>
    <property type="match status" value="1"/>
</dbReference>
<feature type="non-terminal residue" evidence="4">
    <location>
        <position position="1"/>
    </location>
</feature>
<proteinExistence type="predicted"/>
<sequence length="324" mass="35546">EVNTKLSGEHSDSAGYYHFLPSHSFSRPYLAQFSIIMSSNYKVLTEDGQFQTELGQAGGKLVVADFTSARCGPCQRIAPVFEEMARKFPNGVFLKIDVNQCQGAAASQGVSATPTFVFYRNKTKLDSLQGADPETLENRILHHYGDIEGEEAEDTGVPGHIDLIPMISKSGCECLNESDDHPFTQALNSSGGYLESDTDEQLILYLSFNQAVKLHSMRMKGPADNGPKTIKLFINQPHTIDFDTAESANPVQEVTLTGKDLEGELIPLKFVKLQNVMNLTIFVKDNQSGAETTNVAYIQIIGSPVQTTKMGDFKRVTGKKGESH</sequence>
<organism evidence="4">
    <name type="scientific">Pagurus bernhardus</name>
    <name type="common">Common hermit crab</name>
    <name type="synonym">Eupagurus bernhardus</name>
    <dbReference type="NCBI Taxonomy" id="174397"/>
    <lineage>
        <taxon>Eukaryota</taxon>
        <taxon>Metazoa</taxon>
        <taxon>Ecdysozoa</taxon>
        <taxon>Arthropoda</taxon>
        <taxon>Crustacea</taxon>
        <taxon>Multicrustacea</taxon>
        <taxon>Malacostraca</taxon>
        <taxon>Eumalacostraca</taxon>
        <taxon>Eucarida</taxon>
        <taxon>Decapoda</taxon>
        <taxon>Pleocyemata</taxon>
        <taxon>Anomura</taxon>
        <taxon>Paguroidea</taxon>
        <taxon>Paguridae</taxon>
        <taxon>Pagurus</taxon>
    </lineage>
</organism>
<reference evidence="4" key="2">
    <citation type="submission" date="2014-02" db="EMBL/GenBank/DDBJ databases">
        <title>The hermit crab's nose antennal transcriptomics.</title>
        <authorList>
            <person name="Groh K.C."/>
            <person name="Vogel H."/>
            <person name="Stensmyr M.C."/>
            <person name="Grosse-Wilde E."/>
            <person name="Hansson B.S."/>
        </authorList>
    </citation>
    <scope>NUCLEOTIDE SEQUENCE</scope>
    <source>
        <tissue evidence="4">Antennules</tissue>
    </source>
</reference>
<gene>
    <name evidence="4" type="primary">thioredoxin-like-1</name>
</gene>
<protein>
    <submittedName>
        <fullName evidence="4">Thioredoxin-like-1 protein</fullName>
    </submittedName>
</protein>
<name>W6MET8_PAGBR</name>
<evidence type="ECO:0000313" key="4">
    <source>
        <dbReference type="EMBL" id="CDK12512.1"/>
    </source>
</evidence>
<evidence type="ECO:0000259" key="3">
    <source>
        <dbReference type="PROSITE" id="PS51532"/>
    </source>
</evidence>
<dbReference type="EMBL" id="HABX01000068">
    <property type="protein sequence ID" value="CDK12512.1"/>
    <property type="molecule type" value="Transcribed_RNA"/>
</dbReference>
<dbReference type="Pfam" id="PF06201">
    <property type="entry name" value="PITH"/>
    <property type="match status" value="1"/>
</dbReference>
<feature type="domain" description="PITH" evidence="3">
    <location>
        <begin position="152"/>
        <end position="320"/>
    </location>
</feature>
<dbReference type="Pfam" id="PF00085">
    <property type="entry name" value="Thioredoxin"/>
    <property type="match status" value="1"/>
</dbReference>
<dbReference type="InterPro" id="IPR037047">
    <property type="entry name" value="PITH_dom_sf"/>
</dbReference>
<dbReference type="Gene3D" id="2.60.120.470">
    <property type="entry name" value="PITH domain"/>
    <property type="match status" value="1"/>
</dbReference>
<evidence type="ECO:0000256" key="1">
    <source>
        <dbReference type="ARBA" id="ARBA00023157"/>
    </source>
</evidence>